<dbReference type="InterPro" id="IPR008271">
    <property type="entry name" value="Ser/Thr_kinase_AS"/>
</dbReference>
<dbReference type="InterPro" id="IPR011009">
    <property type="entry name" value="Kinase-like_dom_sf"/>
</dbReference>
<reference evidence="8" key="1">
    <citation type="submission" date="2024-07" db="EMBL/GenBank/DDBJ databases">
        <title>Complete genome sequence of Verrucomicrobiaceae bacterium NT6N.</title>
        <authorList>
            <person name="Huang C."/>
            <person name="Takami H."/>
            <person name="Hamasaki K."/>
        </authorList>
    </citation>
    <scope>NUCLEOTIDE SEQUENCE</scope>
    <source>
        <strain evidence="8">NT6N</strain>
    </source>
</reference>
<protein>
    <recommendedName>
        <fullName evidence="9">Non-specific serine/threonine protein kinase</fullName>
    </recommendedName>
</protein>
<dbReference type="KEGG" id="osu:NT6N_16710"/>
<dbReference type="InterPro" id="IPR016186">
    <property type="entry name" value="C-type_lectin-like/link_sf"/>
</dbReference>
<keyword evidence="4" id="KW-0067">ATP-binding</keyword>
<dbReference type="SUPFAM" id="SSF56436">
    <property type="entry name" value="C-type lectin-like"/>
    <property type="match status" value="2"/>
</dbReference>
<dbReference type="GO" id="GO:0005524">
    <property type="term" value="F:ATP binding"/>
    <property type="evidence" value="ECO:0007669"/>
    <property type="project" value="UniProtKB-KW"/>
</dbReference>
<feature type="domain" description="C-type lectin" evidence="7">
    <location>
        <begin position="396"/>
        <end position="510"/>
    </location>
</feature>
<dbReference type="InterPro" id="IPR000719">
    <property type="entry name" value="Prot_kinase_dom"/>
</dbReference>
<dbReference type="GO" id="GO:0004674">
    <property type="term" value="F:protein serine/threonine kinase activity"/>
    <property type="evidence" value="ECO:0007669"/>
    <property type="project" value="TreeGrafter"/>
</dbReference>
<dbReference type="AlphaFoldDB" id="A0AAT9FL17"/>
<dbReference type="Pfam" id="PF00069">
    <property type="entry name" value="Pkinase"/>
    <property type="match status" value="1"/>
</dbReference>
<evidence type="ECO:0000256" key="3">
    <source>
        <dbReference type="ARBA" id="ARBA00022777"/>
    </source>
</evidence>
<dbReference type="SUPFAM" id="SSF56112">
    <property type="entry name" value="Protein kinase-like (PK-like)"/>
    <property type="match status" value="1"/>
</dbReference>
<name>A0AAT9FL17_9BACT</name>
<keyword evidence="1" id="KW-0808">Transferase</keyword>
<feature type="region of interest" description="Disordered" evidence="5">
    <location>
        <begin position="320"/>
        <end position="348"/>
    </location>
</feature>
<dbReference type="Pfam" id="PF00059">
    <property type="entry name" value="Lectin_C"/>
    <property type="match status" value="2"/>
</dbReference>
<evidence type="ECO:0000313" key="8">
    <source>
        <dbReference type="EMBL" id="BDS06631.1"/>
    </source>
</evidence>
<dbReference type="Gene3D" id="3.30.200.20">
    <property type="entry name" value="Phosphorylase Kinase, domain 1"/>
    <property type="match status" value="1"/>
</dbReference>
<evidence type="ECO:0000259" key="7">
    <source>
        <dbReference type="PROSITE" id="PS50041"/>
    </source>
</evidence>
<dbReference type="InterPro" id="IPR016187">
    <property type="entry name" value="CTDL_fold"/>
</dbReference>
<dbReference type="Gene3D" id="3.10.100.10">
    <property type="entry name" value="Mannose-Binding Protein A, subunit A"/>
    <property type="match status" value="2"/>
</dbReference>
<evidence type="ECO:0000256" key="2">
    <source>
        <dbReference type="ARBA" id="ARBA00022741"/>
    </source>
</evidence>
<dbReference type="SMART" id="SM00220">
    <property type="entry name" value="S_TKc"/>
    <property type="match status" value="1"/>
</dbReference>
<evidence type="ECO:0000256" key="5">
    <source>
        <dbReference type="SAM" id="MobiDB-lite"/>
    </source>
</evidence>
<evidence type="ECO:0008006" key="9">
    <source>
        <dbReference type="Google" id="ProtNLM"/>
    </source>
</evidence>
<dbReference type="PROSITE" id="PS50041">
    <property type="entry name" value="C_TYPE_LECTIN_2"/>
    <property type="match status" value="2"/>
</dbReference>
<feature type="domain" description="Protein kinase" evidence="6">
    <location>
        <begin position="25"/>
        <end position="265"/>
    </location>
</feature>
<evidence type="ECO:0000259" key="6">
    <source>
        <dbReference type="PROSITE" id="PS50011"/>
    </source>
</evidence>
<organism evidence="8">
    <name type="scientific">Oceaniferula spumae</name>
    <dbReference type="NCBI Taxonomy" id="2979115"/>
    <lineage>
        <taxon>Bacteria</taxon>
        <taxon>Pseudomonadati</taxon>
        <taxon>Verrucomicrobiota</taxon>
        <taxon>Verrucomicrobiia</taxon>
        <taxon>Verrucomicrobiales</taxon>
        <taxon>Verrucomicrobiaceae</taxon>
        <taxon>Oceaniferula</taxon>
    </lineage>
</organism>
<dbReference type="PANTHER" id="PTHR43289:SF6">
    <property type="entry name" value="SERINE_THREONINE-PROTEIN KINASE NEKL-3"/>
    <property type="match status" value="1"/>
</dbReference>
<dbReference type="Gene3D" id="1.10.510.10">
    <property type="entry name" value="Transferase(Phosphotransferase) domain 1"/>
    <property type="match status" value="1"/>
</dbReference>
<dbReference type="PROSITE" id="PS00108">
    <property type="entry name" value="PROTEIN_KINASE_ST"/>
    <property type="match status" value="1"/>
</dbReference>
<proteinExistence type="predicted"/>
<dbReference type="EMBL" id="AP026866">
    <property type="protein sequence ID" value="BDS06631.1"/>
    <property type="molecule type" value="Genomic_DNA"/>
</dbReference>
<feature type="domain" description="C-type lectin" evidence="7">
    <location>
        <begin position="546"/>
        <end position="654"/>
    </location>
</feature>
<keyword evidence="2" id="KW-0547">Nucleotide-binding</keyword>
<sequence>MENTEPTIQFQAPTLEELVPLFPAYDIEAFIAQGGMGAVYQARQISLDRPVAIKILPREFGADPEFRASFEAEAKAMARLNHPNLIGVYDFGDIDGMLYLVMELVHGKSLYHSCYGKAIDPAQAAEIIISICQGIDHAHNADILHRDIKPANILLSQDATPKIGDFGLAAPMNQAANPEDVIYGTPGYTAPEVINRQPVDRRADIFSIGVMLHQLLTGQMPDANRTAPSTISACPMAYDAIVARSTQPNPQLRYSSAAELADALTKVSSQSAPRLNVPVAAGPVRPMQPVVAKKKSPALALSLLALAAVGGIAFIATQKKPADTTTQTPIEPKPTEETTKPAPVSTFPTKPVEAASVVTAPDPTPRKKDPLKQLGELKDALANGARDKFPDGTVEKNGSHFLYLKHPLSWQAAQRFAEEHGAHLAVIADPEDRKWLMRQFETSDPTWIGAGLAANDAWQWLDGSEWNTADRPTSPSKPTVNDGYLAISSSGALISQSKDENRPIMLQWRDDGSNPCTIEAQLKRTTASIEKNGLDKAIYPVGTRTHSKSHFLLLDKKLSWDKARELAVENKGQLAVPSSPVENEWLAQTFSNKDKTTSFWIGGYLLTPTSPWQWLTKEAWHSSGWKSGQPSKDTAQNRMLMTLESASDARAWSSSDGDAGDASVTLIEWSQPKQTSTAGTFDLDKWLASVNRKIADRVKPDVAEYKKDRDQLVDKYIRSMKRAAKKVDVPGGGRGGRGGRGGWGQERIINLVDEAMEKVEQSGELPDSLPEFAPSAFHEIHKESKTALKTLDDAYQAKLKAHMEFYAKGLLGKITDLTSDGFVQQANELQDTVKSLGDDTSKFLGTLNL</sequence>
<keyword evidence="3" id="KW-0418">Kinase</keyword>
<dbReference type="PANTHER" id="PTHR43289">
    <property type="entry name" value="MITOGEN-ACTIVATED PROTEIN KINASE KINASE KINASE 20-RELATED"/>
    <property type="match status" value="1"/>
</dbReference>
<dbReference type="SMART" id="SM00034">
    <property type="entry name" value="CLECT"/>
    <property type="match status" value="2"/>
</dbReference>
<evidence type="ECO:0000256" key="4">
    <source>
        <dbReference type="ARBA" id="ARBA00022840"/>
    </source>
</evidence>
<gene>
    <name evidence="8" type="ORF">NT6N_16710</name>
</gene>
<dbReference type="InterPro" id="IPR001304">
    <property type="entry name" value="C-type_lectin-like"/>
</dbReference>
<dbReference type="PROSITE" id="PS50011">
    <property type="entry name" value="PROTEIN_KINASE_DOM"/>
    <property type="match status" value="1"/>
</dbReference>
<dbReference type="CDD" id="cd14014">
    <property type="entry name" value="STKc_PknB_like"/>
    <property type="match status" value="1"/>
</dbReference>
<accession>A0AAT9FL17</accession>
<evidence type="ECO:0000256" key="1">
    <source>
        <dbReference type="ARBA" id="ARBA00022679"/>
    </source>
</evidence>